<dbReference type="RefSeq" id="WP_255902044.1">
    <property type="nucleotide sequence ID" value="NZ_JAFMZO010000002.1"/>
</dbReference>
<proteinExistence type="predicted"/>
<comment type="caution">
    <text evidence="1">The sequence shown here is derived from an EMBL/GenBank/DDBJ whole genome shotgun (WGS) entry which is preliminary data.</text>
</comment>
<accession>A0ABW4ZG04</accession>
<keyword evidence="2" id="KW-1185">Reference proteome</keyword>
<name>A0ABW4ZG04_9SPHI</name>
<evidence type="ECO:0000313" key="1">
    <source>
        <dbReference type="EMBL" id="MFD2160784.1"/>
    </source>
</evidence>
<protein>
    <submittedName>
        <fullName evidence="1">Uncharacterized protein</fullName>
    </submittedName>
</protein>
<gene>
    <name evidence="1" type="ORF">ACFSJU_00120</name>
</gene>
<reference evidence="2" key="1">
    <citation type="journal article" date="2019" name="Int. J. Syst. Evol. Microbiol.">
        <title>The Global Catalogue of Microorganisms (GCM) 10K type strain sequencing project: providing services to taxonomists for standard genome sequencing and annotation.</title>
        <authorList>
            <consortium name="The Broad Institute Genomics Platform"/>
            <consortium name="The Broad Institute Genome Sequencing Center for Infectious Disease"/>
            <person name="Wu L."/>
            <person name="Ma J."/>
        </authorList>
    </citation>
    <scope>NUCLEOTIDE SEQUENCE [LARGE SCALE GENOMIC DNA]</scope>
    <source>
        <strain evidence="2">KCTC 42217</strain>
    </source>
</reference>
<sequence length="77" mass="8847">MALPMRITYNDKDYVYHINNSSAINKSTTELQIVLNGETIDMVKDERKVWVQKGGTQAIDPEFIQALGRSVSLRFRM</sequence>
<dbReference type="EMBL" id="JBHUHZ010000001">
    <property type="protein sequence ID" value="MFD2160784.1"/>
    <property type="molecule type" value="Genomic_DNA"/>
</dbReference>
<organism evidence="1 2">
    <name type="scientific">Paradesertivirga mongoliensis</name>
    <dbReference type="NCBI Taxonomy" id="2100740"/>
    <lineage>
        <taxon>Bacteria</taxon>
        <taxon>Pseudomonadati</taxon>
        <taxon>Bacteroidota</taxon>
        <taxon>Sphingobacteriia</taxon>
        <taxon>Sphingobacteriales</taxon>
        <taxon>Sphingobacteriaceae</taxon>
        <taxon>Paradesertivirga</taxon>
    </lineage>
</organism>
<dbReference type="Proteomes" id="UP001597387">
    <property type="component" value="Unassembled WGS sequence"/>
</dbReference>
<evidence type="ECO:0000313" key="2">
    <source>
        <dbReference type="Proteomes" id="UP001597387"/>
    </source>
</evidence>